<evidence type="ECO:0000313" key="4">
    <source>
        <dbReference type="EMBL" id="PVD35007.1"/>
    </source>
</evidence>
<keyword evidence="1" id="KW-0472">Membrane</keyword>
<keyword evidence="1" id="KW-0812">Transmembrane</keyword>
<proteinExistence type="predicted"/>
<dbReference type="Proteomes" id="UP000245119">
    <property type="component" value="Linkage Group LG3"/>
</dbReference>
<comment type="caution">
    <text evidence="4">The sequence shown here is derived from an EMBL/GenBank/DDBJ whole genome shotgun (WGS) entry which is preliminary data.</text>
</comment>
<dbReference type="SUPFAM" id="SSF52025">
    <property type="entry name" value="PA domain"/>
    <property type="match status" value="1"/>
</dbReference>
<gene>
    <name evidence="4" type="ORF">C0Q70_06288</name>
</gene>
<accession>A0A2T7PNQ8</accession>
<feature type="transmembrane region" description="Helical" evidence="1">
    <location>
        <begin position="179"/>
        <end position="198"/>
    </location>
</feature>
<protein>
    <recommendedName>
        <fullName evidence="3">PA domain-containing protein</fullName>
    </recommendedName>
</protein>
<keyword evidence="2" id="KW-0732">Signal</keyword>
<name>A0A2T7PNQ8_POMCA</name>
<reference evidence="4 5" key="1">
    <citation type="submission" date="2018-04" db="EMBL/GenBank/DDBJ databases">
        <title>The genome of golden apple snail Pomacea canaliculata provides insight into stress tolerance and invasive adaptation.</title>
        <authorList>
            <person name="Liu C."/>
            <person name="Liu B."/>
            <person name="Ren Y."/>
            <person name="Zhang Y."/>
            <person name="Wang H."/>
            <person name="Li S."/>
            <person name="Jiang F."/>
            <person name="Yin L."/>
            <person name="Zhang G."/>
            <person name="Qian W."/>
            <person name="Fan W."/>
        </authorList>
    </citation>
    <scope>NUCLEOTIDE SEQUENCE [LARGE SCALE GENOMIC DNA]</scope>
    <source>
        <strain evidence="4">SZHN2017</strain>
        <tissue evidence="4">Muscle</tissue>
    </source>
</reference>
<keyword evidence="1" id="KW-1133">Transmembrane helix</keyword>
<dbReference type="AlphaFoldDB" id="A0A2T7PNQ8"/>
<dbReference type="InterPro" id="IPR046450">
    <property type="entry name" value="PA_dom_sf"/>
</dbReference>
<dbReference type="OrthoDB" id="9984778at2759"/>
<feature type="domain" description="PA" evidence="3">
    <location>
        <begin position="62"/>
        <end position="126"/>
    </location>
</feature>
<feature type="signal peptide" evidence="2">
    <location>
        <begin position="1"/>
        <end position="22"/>
    </location>
</feature>
<evidence type="ECO:0000256" key="1">
    <source>
        <dbReference type="SAM" id="Phobius"/>
    </source>
</evidence>
<sequence>MNPCTSIFVFSVIVLLGSSASADDDKKVNRQANIHVFTPHGPSQTTESFTGIYGARSLTNPVSGMLVHVRTADEGRHGCTDYNHTLPSHDWIALIQRGQCMFTQKIRIATKQFNATGVIVYDLEANDNIVNIISRIDDEVYVFVHQNVGRRLALMVDAGSHVHVNITAAFTMDNSSTSIISSALSSFIVCIIALLVSIG</sequence>
<evidence type="ECO:0000259" key="3">
    <source>
        <dbReference type="Pfam" id="PF02225"/>
    </source>
</evidence>
<keyword evidence="5" id="KW-1185">Reference proteome</keyword>
<dbReference type="InterPro" id="IPR003137">
    <property type="entry name" value="PA_domain"/>
</dbReference>
<dbReference type="EMBL" id="PZQS01000003">
    <property type="protein sequence ID" value="PVD35007.1"/>
    <property type="molecule type" value="Genomic_DNA"/>
</dbReference>
<evidence type="ECO:0000313" key="5">
    <source>
        <dbReference type="Proteomes" id="UP000245119"/>
    </source>
</evidence>
<feature type="chain" id="PRO_5015471041" description="PA domain-containing protein" evidence="2">
    <location>
        <begin position="23"/>
        <end position="199"/>
    </location>
</feature>
<dbReference type="Gene3D" id="3.50.30.30">
    <property type="match status" value="1"/>
</dbReference>
<dbReference type="Pfam" id="PF02225">
    <property type="entry name" value="PA"/>
    <property type="match status" value="1"/>
</dbReference>
<evidence type="ECO:0000256" key="2">
    <source>
        <dbReference type="SAM" id="SignalP"/>
    </source>
</evidence>
<organism evidence="4 5">
    <name type="scientific">Pomacea canaliculata</name>
    <name type="common">Golden apple snail</name>
    <dbReference type="NCBI Taxonomy" id="400727"/>
    <lineage>
        <taxon>Eukaryota</taxon>
        <taxon>Metazoa</taxon>
        <taxon>Spiralia</taxon>
        <taxon>Lophotrochozoa</taxon>
        <taxon>Mollusca</taxon>
        <taxon>Gastropoda</taxon>
        <taxon>Caenogastropoda</taxon>
        <taxon>Architaenioglossa</taxon>
        <taxon>Ampullarioidea</taxon>
        <taxon>Ampullariidae</taxon>
        <taxon>Pomacea</taxon>
    </lineage>
</organism>